<dbReference type="OrthoDB" id="2185101at2"/>
<keyword evidence="3" id="KW-1185">Reference proteome</keyword>
<accession>G9WF72</accession>
<name>G9WF72_9LACO</name>
<dbReference type="CDD" id="cd07067">
    <property type="entry name" value="HP_PGM_like"/>
    <property type="match status" value="1"/>
</dbReference>
<dbReference type="eggNOG" id="COG0406">
    <property type="taxonomic scope" value="Bacteria"/>
</dbReference>
<dbReference type="RefSeq" id="WP_007745317.1">
    <property type="nucleotide sequence ID" value="NZ_CM001398.1"/>
</dbReference>
<sequence length="194" mass="22474">MKRIYFVRHSIRDNRIKNDRKAPLTQQGKKLADALSSYFQDKQIQSIYSSPYLRALETIQPTAKSLQLPITQSEMLRERQSSWQTNWQQHLQSLWADFQCQFPNEESMAQVQKRMVAFFAEAIRSADNNMIICSHGTALSVLLNHLTAGQFSFKDWQSMNMPEVYLLTLSSNDRFVTLEKIDTGSGKILKTFSK</sequence>
<dbReference type="GO" id="GO:0005737">
    <property type="term" value="C:cytoplasm"/>
    <property type="evidence" value="ECO:0007669"/>
    <property type="project" value="TreeGrafter"/>
</dbReference>
<dbReference type="Pfam" id="PF00300">
    <property type="entry name" value="His_Phos_1"/>
    <property type="match status" value="1"/>
</dbReference>
<dbReference type="EMBL" id="AFVZ01000001">
    <property type="protein sequence ID" value="EHN58792.1"/>
    <property type="molecule type" value="Genomic_DNA"/>
</dbReference>
<dbReference type="Proteomes" id="UP000004959">
    <property type="component" value="Chromosome"/>
</dbReference>
<dbReference type="SMART" id="SM00855">
    <property type="entry name" value="PGAM"/>
    <property type="match status" value="1"/>
</dbReference>
<comment type="caution">
    <text evidence="2">The sequence shown here is derived from an EMBL/GenBank/DDBJ whole genome shotgun (WGS) entry which is preliminary data.</text>
</comment>
<dbReference type="PIRSF" id="PIRSF000709">
    <property type="entry name" value="6PFK_2-Ptase"/>
    <property type="match status" value="1"/>
</dbReference>
<dbReference type="PANTHER" id="PTHR48100">
    <property type="entry name" value="BROAD-SPECIFICITY PHOSPHATASE YOR283W-RELATED"/>
    <property type="match status" value="1"/>
</dbReference>
<organism evidence="2 3">
    <name type="scientific">Oenococcus kitaharae DSM 17330</name>
    <dbReference type="NCBI Taxonomy" id="1045004"/>
    <lineage>
        <taxon>Bacteria</taxon>
        <taxon>Bacillati</taxon>
        <taxon>Bacillota</taxon>
        <taxon>Bacilli</taxon>
        <taxon>Lactobacillales</taxon>
        <taxon>Lactobacillaceae</taxon>
        <taxon>Oenococcus</taxon>
    </lineage>
</organism>
<proteinExistence type="predicted"/>
<dbReference type="SUPFAM" id="SSF53254">
    <property type="entry name" value="Phosphoglycerate mutase-like"/>
    <property type="match status" value="1"/>
</dbReference>
<dbReference type="InterPro" id="IPR050275">
    <property type="entry name" value="PGM_Phosphatase"/>
</dbReference>
<dbReference type="AlphaFoldDB" id="G9WF72"/>
<dbReference type="Gene3D" id="3.40.50.1240">
    <property type="entry name" value="Phosphoglycerate mutase-like"/>
    <property type="match status" value="1"/>
</dbReference>
<evidence type="ECO:0000256" key="1">
    <source>
        <dbReference type="PIRSR" id="PIRSR613078-3"/>
    </source>
</evidence>
<evidence type="ECO:0000313" key="2">
    <source>
        <dbReference type="EMBL" id="EHN58792.1"/>
    </source>
</evidence>
<protein>
    <submittedName>
        <fullName evidence="2">Phosphoglycerate mutase family 2 protein</fullName>
    </submittedName>
</protein>
<dbReference type="PATRIC" id="fig|1045004.4.peg.681"/>
<gene>
    <name evidence="2" type="ORF">OKIT_0681</name>
</gene>
<dbReference type="HOGENOM" id="CLU_033323_12_0_9"/>
<dbReference type="PANTHER" id="PTHR48100:SF1">
    <property type="entry name" value="HISTIDINE PHOSPHATASE FAMILY PROTEIN-RELATED"/>
    <property type="match status" value="1"/>
</dbReference>
<dbReference type="InterPro" id="IPR013078">
    <property type="entry name" value="His_Pase_superF_clade-1"/>
</dbReference>
<evidence type="ECO:0000313" key="3">
    <source>
        <dbReference type="Proteomes" id="UP000004959"/>
    </source>
</evidence>
<dbReference type="InterPro" id="IPR029033">
    <property type="entry name" value="His_PPase_superfam"/>
</dbReference>
<dbReference type="GO" id="GO:0016791">
    <property type="term" value="F:phosphatase activity"/>
    <property type="evidence" value="ECO:0007669"/>
    <property type="project" value="TreeGrafter"/>
</dbReference>
<reference evidence="2 3" key="1">
    <citation type="journal article" date="2012" name="PLoS ONE">
        <title>Functional divergence in the genus oenococcus as predicted by genome sequencing of the newly-described species, Oenococcus kitaharae.</title>
        <authorList>
            <person name="Borneman A.R."/>
            <person name="McCarthy J.M."/>
            <person name="Chambers P.J."/>
            <person name="Bartowsky E.J."/>
        </authorList>
    </citation>
    <scope>NUCLEOTIDE SEQUENCE [LARGE SCALE GENOMIC DNA]</scope>
    <source>
        <strain evidence="3">DSM17330</strain>
    </source>
</reference>
<feature type="site" description="Transition state stabilizer" evidence="1">
    <location>
        <position position="135"/>
    </location>
</feature>